<dbReference type="AlphaFoldDB" id="A0A1C3NUC7"/>
<dbReference type="EMBL" id="FLUV01000318">
    <property type="protein sequence ID" value="SBW18739.1"/>
    <property type="molecule type" value="Genomic_DNA"/>
</dbReference>
<dbReference type="InterPro" id="IPR036505">
    <property type="entry name" value="Amidase/PGRP_sf"/>
</dbReference>
<gene>
    <name evidence="2" type="ORF">FDG2_0800</name>
</gene>
<dbReference type="Pfam" id="PF01510">
    <property type="entry name" value="Amidase_2"/>
    <property type="match status" value="1"/>
</dbReference>
<keyword evidence="3" id="KW-1185">Reference proteome</keyword>
<evidence type="ECO:0000313" key="2">
    <source>
        <dbReference type="EMBL" id="SBW18739.1"/>
    </source>
</evidence>
<accession>A0A1C3NUC7</accession>
<organism evidence="2 3">
    <name type="scientific">Candidatus Protofrankia californiensis</name>
    <dbReference type="NCBI Taxonomy" id="1839754"/>
    <lineage>
        <taxon>Bacteria</taxon>
        <taxon>Bacillati</taxon>
        <taxon>Actinomycetota</taxon>
        <taxon>Actinomycetes</taxon>
        <taxon>Frankiales</taxon>
        <taxon>Frankiaceae</taxon>
        <taxon>Protofrankia</taxon>
    </lineage>
</organism>
<sequence length="268" mass="28094">MGVAHIVQGFQYRPVKNTNGDTIHPIGLVLHVAQGNGSQFNWFNDPQSQASSNLWAGKAGQREQYVPSDVRAWAQAAGNSTYDSVETEGFDTEALTPEQIETVAVAYADGVRTFGWALAVTDTPGQPGLITHGVGKVSWGNHPGCPGTIRAGQRHQIIARAAQIVGGATSPVQPKVVALQHAVHVAADGVWGPVTDAALAEVRTNRHTRAEQAAVGATVDGVWGPLSQAAYVATVRTIQSILGVGVDGVWGPITDQAFAAARSTYFTG</sequence>
<protein>
    <submittedName>
        <fullName evidence="2">N-acetylmuramoyl-L-alanine amidase family 2 protein</fullName>
    </submittedName>
</protein>
<feature type="domain" description="N-acetylmuramoyl-L-alanine amidase" evidence="1">
    <location>
        <begin position="15"/>
        <end position="147"/>
    </location>
</feature>
<reference evidence="3" key="1">
    <citation type="submission" date="2016-02" db="EMBL/GenBank/DDBJ databases">
        <authorList>
            <person name="Wibberg D."/>
        </authorList>
    </citation>
    <scope>NUCLEOTIDE SEQUENCE [LARGE SCALE GENOMIC DNA]</scope>
</reference>
<dbReference type="GO" id="GO:0009253">
    <property type="term" value="P:peptidoglycan catabolic process"/>
    <property type="evidence" value="ECO:0007669"/>
    <property type="project" value="InterPro"/>
</dbReference>
<proteinExistence type="predicted"/>
<evidence type="ECO:0000313" key="3">
    <source>
        <dbReference type="Proteomes" id="UP000199013"/>
    </source>
</evidence>
<dbReference type="InterPro" id="IPR002502">
    <property type="entry name" value="Amidase_domain"/>
</dbReference>
<dbReference type="Proteomes" id="UP000199013">
    <property type="component" value="Unassembled WGS sequence"/>
</dbReference>
<dbReference type="Gene3D" id="3.40.80.10">
    <property type="entry name" value="Peptidoglycan recognition protein-like"/>
    <property type="match status" value="1"/>
</dbReference>
<name>A0A1C3NUC7_9ACTN</name>
<evidence type="ECO:0000259" key="1">
    <source>
        <dbReference type="SMART" id="SM00644"/>
    </source>
</evidence>
<dbReference type="SUPFAM" id="SSF55846">
    <property type="entry name" value="N-acetylmuramoyl-L-alanine amidase-like"/>
    <property type="match status" value="1"/>
</dbReference>
<dbReference type="SMART" id="SM00644">
    <property type="entry name" value="Ami_2"/>
    <property type="match status" value="1"/>
</dbReference>
<dbReference type="GO" id="GO:0008745">
    <property type="term" value="F:N-acetylmuramoyl-L-alanine amidase activity"/>
    <property type="evidence" value="ECO:0007669"/>
    <property type="project" value="InterPro"/>
</dbReference>